<protein>
    <recommendedName>
        <fullName evidence="5">F-box domain-containing protein</fullName>
    </recommendedName>
</protein>
<evidence type="ECO:0000256" key="1">
    <source>
        <dbReference type="SAM" id="MobiDB-lite"/>
    </source>
</evidence>
<proteinExistence type="predicted"/>
<evidence type="ECO:0008006" key="5">
    <source>
        <dbReference type="Google" id="ProtNLM"/>
    </source>
</evidence>
<dbReference type="Proteomes" id="UP000663854">
    <property type="component" value="Unassembled WGS sequence"/>
</dbReference>
<evidence type="ECO:0000313" key="3">
    <source>
        <dbReference type="EMBL" id="CAF1151975.1"/>
    </source>
</evidence>
<reference evidence="3" key="1">
    <citation type="submission" date="2021-02" db="EMBL/GenBank/DDBJ databases">
        <authorList>
            <person name="Nowell W R."/>
        </authorList>
    </citation>
    <scope>NUCLEOTIDE SEQUENCE</scope>
</reference>
<dbReference type="SUPFAM" id="SSF52047">
    <property type="entry name" value="RNI-like"/>
    <property type="match status" value="1"/>
</dbReference>
<evidence type="ECO:0000313" key="4">
    <source>
        <dbReference type="Proteomes" id="UP000663870"/>
    </source>
</evidence>
<dbReference type="AlphaFoldDB" id="A0A814SY48"/>
<dbReference type="EMBL" id="CAJNOL010000648">
    <property type="protein sequence ID" value="CAF1151975.1"/>
    <property type="molecule type" value="Genomic_DNA"/>
</dbReference>
<sequence length="681" mass="80421">MQQIREQEQAEANTRSSSSVLPSTTLHNTATSTASNVERIHSSNTPNSELNAKIPAKPTVEKTKAAKLAPIIPSPEPMQTSATTLTNPCALCMSEEKLDSKSSSRKFYTHLEDLSNEVIYEIFDYLDIYHIYEAFSNPNKRFDNFLASSTFPIKINISLMSKSNFQRYYTNILMPNKHRITSIYLSNLFIVDRVCSPPRIILTFVQLERLILDNIQLKYLQNILNHLISLFNLHSLTISLIDKIQNKNNFYRSIFRLPTLKYCKLSFESYVRAKPLLISSNGCSSIEHLIIHNESTLDEFRIVLSYLPQLRRLYWNKLCRFNNKQDELREITLKYLKHVSLQFKYIYFDQFEPLIIDLFHQVEVLRISTSFDRSYFDANRWERLISSYMPHLRIFDIQHNDNSHDQMTCNNLNNLFISSFWLQHQWFFTHQCYSRGNWKQINFYSTNPYRRKHYTIYDEIEKENCLHNQEANLDLVDHVHIQGEKTMLSCLNYFPNATNLTLSHSFNKSIDETIINLNRILPLIQLTKLSIDCDGFSFDKVIELIHFTPNIHTLKVYSMNLYKIDSILSIQKSKIFLLVSNRNLIKNFTIDNRCTFEQAKLLINLCHRLEHINIDILWQDFESILQLLLTKNNNNTCHLCSLRLKYGSKRMRKKLEKLIKSKNLLDNYSIKLIRSKLYLWW</sequence>
<dbReference type="EMBL" id="CAJNOH010000396">
    <property type="protein sequence ID" value="CAF1027124.1"/>
    <property type="molecule type" value="Genomic_DNA"/>
</dbReference>
<feature type="compositionally biased region" description="Polar residues" evidence="1">
    <location>
        <begin position="9"/>
        <end position="50"/>
    </location>
</feature>
<name>A0A814SY48_9BILA</name>
<gene>
    <name evidence="3" type="ORF">JXQ802_LOCUS21781</name>
    <name evidence="2" type="ORF">PYM288_LOCUS15934</name>
</gene>
<evidence type="ECO:0000313" key="2">
    <source>
        <dbReference type="EMBL" id="CAF1027124.1"/>
    </source>
</evidence>
<organism evidence="3 4">
    <name type="scientific">Rotaria sordida</name>
    <dbReference type="NCBI Taxonomy" id="392033"/>
    <lineage>
        <taxon>Eukaryota</taxon>
        <taxon>Metazoa</taxon>
        <taxon>Spiralia</taxon>
        <taxon>Gnathifera</taxon>
        <taxon>Rotifera</taxon>
        <taxon>Eurotatoria</taxon>
        <taxon>Bdelloidea</taxon>
        <taxon>Philodinida</taxon>
        <taxon>Philodinidae</taxon>
        <taxon>Rotaria</taxon>
    </lineage>
</organism>
<feature type="region of interest" description="Disordered" evidence="1">
    <location>
        <begin position="1"/>
        <end position="59"/>
    </location>
</feature>
<comment type="caution">
    <text evidence="3">The sequence shown here is derived from an EMBL/GenBank/DDBJ whole genome shotgun (WGS) entry which is preliminary data.</text>
</comment>
<accession>A0A814SY48</accession>
<dbReference type="Proteomes" id="UP000663870">
    <property type="component" value="Unassembled WGS sequence"/>
</dbReference>
<keyword evidence="4" id="KW-1185">Reference proteome</keyword>